<name>A0ABV3WXY9_9HYPH</name>
<dbReference type="SUPFAM" id="SSF88659">
    <property type="entry name" value="Sigma3 and sigma4 domains of RNA polymerase sigma factors"/>
    <property type="match status" value="1"/>
</dbReference>
<dbReference type="Proteomes" id="UP001559025">
    <property type="component" value="Unassembled WGS sequence"/>
</dbReference>
<keyword evidence="4" id="KW-0238">DNA-binding</keyword>
<comment type="similarity">
    <text evidence="1">Belongs to the sigma-70 factor family. ECF subfamily.</text>
</comment>
<comment type="caution">
    <text evidence="8">The sequence shown here is derived from an EMBL/GenBank/DDBJ whole genome shotgun (WGS) entry which is preliminary data.</text>
</comment>
<evidence type="ECO:0000256" key="5">
    <source>
        <dbReference type="ARBA" id="ARBA00023163"/>
    </source>
</evidence>
<dbReference type="PANTHER" id="PTHR43133:SF8">
    <property type="entry name" value="RNA POLYMERASE SIGMA FACTOR HI_1459-RELATED"/>
    <property type="match status" value="1"/>
</dbReference>
<dbReference type="InterPro" id="IPR013249">
    <property type="entry name" value="RNA_pol_sigma70_r4_t2"/>
</dbReference>
<dbReference type="NCBIfam" id="TIGR02937">
    <property type="entry name" value="sigma70-ECF"/>
    <property type="match status" value="1"/>
</dbReference>
<dbReference type="PANTHER" id="PTHR43133">
    <property type="entry name" value="RNA POLYMERASE ECF-TYPE SIGMA FACTO"/>
    <property type="match status" value="1"/>
</dbReference>
<evidence type="ECO:0000256" key="1">
    <source>
        <dbReference type="ARBA" id="ARBA00010641"/>
    </source>
</evidence>
<evidence type="ECO:0000256" key="2">
    <source>
        <dbReference type="ARBA" id="ARBA00023015"/>
    </source>
</evidence>
<evidence type="ECO:0000259" key="7">
    <source>
        <dbReference type="Pfam" id="PF08281"/>
    </source>
</evidence>
<dbReference type="Gene3D" id="1.10.10.10">
    <property type="entry name" value="Winged helix-like DNA-binding domain superfamily/Winged helix DNA-binding domain"/>
    <property type="match status" value="1"/>
</dbReference>
<sequence>MALTMDEEDVSDGELARRAAAGDRSSFARLVKRHYAFVFRIAYRMTGHRADAEDIAQDVCARLGRAIRTYRGGSAFTTWLYPVVVNAVRDQGRSAAREATRRRAYGIQARIESAAYEANEPAEALWEAVRDLPPKQQEAVTLVYGEALSHAEAADLLGCSETTVSWHIHEAKKRLKLIMSAGEV</sequence>
<evidence type="ECO:0000313" key="9">
    <source>
        <dbReference type="Proteomes" id="UP001559025"/>
    </source>
</evidence>
<gene>
    <name evidence="8" type="ORF">V1479_19790</name>
</gene>
<dbReference type="RefSeq" id="WP_173193617.1">
    <property type="nucleotide sequence ID" value="NZ_JABETK010000002.1"/>
</dbReference>
<keyword evidence="5" id="KW-0804">Transcription</keyword>
<accession>A0ABV3WXY9</accession>
<dbReference type="EMBL" id="JAZHFV010000006">
    <property type="protein sequence ID" value="MEX4009561.1"/>
    <property type="molecule type" value="Genomic_DNA"/>
</dbReference>
<feature type="domain" description="RNA polymerase sigma-70 region 2" evidence="6">
    <location>
        <begin position="30"/>
        <end position="97"/>
    </location>
</feature>
<dbReference type="Gene3D" id="1.10.1740.10">
    <property type="match status" value="1"/>
</dbReference>
<feature type="domain" description="RNA polymerase sigma factor 70 region 4 type 2" evidence="7">
    <location>
        <begin position="123"/>
        <end position="175"/>
    </location>
</feature>
<proteinExistence type="inferred from homology"/>
<dbReference type="InterPro" id="IPR036388">
    <property type="entry name" value="WH-like_DNA-bd_sf"/>
</dbReference>
<dbReference type="InterPro" id="IPR013325">
    <property type="entry name" value="RNA_pol_sigma_r2"/>
</dbReference>
<keyword evidence="2" id="KW-0805">Transcription regulation</keyword>
<dbReference type="SUPFAM" id="SSF88946">
    <property type="entry name" value="Sigma2 domain of RNA polymerase sigma factors"/>
    <property type="match status" value="1"/>
</dbReference>
<dbReference type="CDD" id="cd06171">
    <property type="entry name" value="Sigma70_r4"/>
    <property type="match status" value="1"/>
</dbReference>
<evidence type="ECO:0000259" key="6">
    <source>
        <dbReference type="Pfam" id="PF04542"/>
    </source>
</evidence>
<keyword evidence="9" id="KW-1185">Reference proteome</keyword>
<dbReference type="InterPro" id="IPR039425">
    <property type="entry name" value="RNA_pol_sigma-70-like"/>
</dbReference>
<evidence type="ECO:0000313" key="8">
    <source>
        <dbReference type="EMBL" id="MEX4009561.1"/>
    </source>
</evidence>
<dbReference type="InterPro" id="IPR014284">
    <property type="entry name" value="RNA_pol_sigma-70_dom"/>
</dbReference>
<dbReference type="Pfam" id="PF08281">
    <property type="entry name" value="Sigma70_r4_2"/>
    <property type="match status" value="1"/>
</dbReference>
<evidence type="ECO:0000256" key="4">
    <source>
        <dbReference type="ARBA" id="ARBA00023125"/>
    </source>
</evidence>
<evidence type="ECO:0000256" key="3">
    <source>
        <dbReference type="ARBA" id="ARBA00023082"/>
    </source>
</evidence>
<dbReference type="InterPro" id="IPR007627">
    <property type="entry name" value="RNA_pol_sigma70_r2"/>
</dbReference>
<dbReference type="Pfam" id="PF04542">
    <property type="entry name" value="Sigma70_r2"/>
    <property type="match status" value="1"/>
</dbReference>
<organism evidence="8 9">
    <name type="scientific">Neoaquamicrobium sediminum</name>
    <dbReference type="NCBI Taxonomy" id="1849104"/>
    <lineage>
        <taxon>Bacteria</taxon>
        <taxon>Pseudomonadati</taxon>
        <taxon>Pseudomonadota</taxon>
        <taxon>Alphaproteobacteria</taxon>
        <taxon>Hyphomicrobiales</taxon>
        <taxon>Phyllobacteriaceae</taxon>
        <taxon>Neoaquamicrobium</taxon>
    </lineage>
</organism>
<dbReference type="InterPro" id="IPR013324">
    <property type="entry name" value="RNA_pol_sigma_r3/r4-like"/>
</dbReference>
<protein>
    <submittedName>
        <fullName evidence="8">RNA polymerase sigma factor</fullName>
    </submittedName>
</protein>
<reference evidence="8 9" key="1">
    <citation type="submission" date="2024-01" db="EMBL/GenBank/DDBJ databases">
        <title>New evidence supports the origin of RcGTA from prophage.</title>
        <authorList>
            <person name="Xu Y."/>
            <person name="Liu B."/>
            <person name="Chen F."/>
        </authorList>
    </citation>
    <scope>NUCLEOTIDE SEQUENCE [LARGE SCALE GENOMIC DNA]</scope>
    <source>
        <strain evidence="8 9">CBW1107-2</strain>
    </source>
</reference>
<keyword evidence="3" id="KW-0731">Sigma factor</keyword>